<name>A0A370KZ09_9HYPH</name>
<dbReference type="InterPro" id="IPR015815">
    <property type="entry name" value="HIBADH-related"/>
</dbReference>
<dbReference type="Pfam" id="PF14833">
    <property type="entry name" value="NAD_binding_11"/>
    <property type="match status" value="1"/>
</dbReference>
<evidence type="ECO:0000256" key="2">
    <source>
        <dbReference type="ARBA" id="ARBA00023027"/>
    </source>
</evidence>
<dbReference type="AlphaFoldDB" id="A0A370KZ09"/>
<proteinExistence type="predicted"/>
<reference evidence="7" key="1">
    <citation type="submission" date="2018-07" db="EMBL/GenBank/DDBJ databases">
        <authorList>
            <person name="Safronova V.I."/>
            <person name="Chirak E.R."/>
            <person name="Sazanova A.L."/>
        </authorList>
    </citation>
    <scope>NUCLEOTIDE SEQUENCE [LARGE SCALE GENOMIC DNA]</scope>
    <source>
        <strain evidence="7">RCAM04685</strain>
    </source>
</reference>
<dbReference type="PANTHER" id="PTHR22981:SF7">
    <property type="entry name" value="3-HYDROXYISOBUTYRATE DEHYDROGENASE, MITOCHONDRIAL"/>
    <property type="match status" value="1"/>
</dbReference>
<dbReference type="Pfam" id="PF03446">
    <property type="entry name" value="NAD_binding_2"/>
    <property type="match status" value="1"/>
</dbReference>
<feature type="domain" description="6-phosphogluconate dehydrogenase NADP-binding" evidence="4">
    <location>
        <begin position="10"/>
        <end position="169"/>
    </location>
</feature>
<dbReference type="OrthoDB" id="9812907at2"/>
<dbReference type="RefSeq" id="WP_114832200.1">
    <property type="nucleotide sequence ID" value="NZ_QQTO01000040.1"/>
</dbReference>
<feature type="domain" description="3-hydroxyisobutyrate dehydrogenase-like NAD-binding" evidence="5">
    <location>
        <begin position="172"/>
        <end position="291"/>
    </location>
</feature>
<sequence length="309" mass="32337">MAATLSPTARIGFIGIGTMGLPMALNVLRAGYPLTVFDLSEAALAEAQTAGAKRAATIAELVRQSDVVITMLPDAPDVEATALGPDGIEANAPSGLIYVDMSTIDPVTSRRVGARLAARGIRMIDSPVARGVENARAGTLALMIGGDLAVFQEVEPLLRRMADTITHCGELGNGTAMKLVNNFLSAGIVSAIAEAMTIGLKAGLPLDLMVKISGGTGTNNAWLHKLMPGKAFLGDFSPGFMSRLARKDQRLATKLAEQIGVPLTLGTAVLALLDETTEQFPRDDFTSILRLVSERAGVEIRLSEQTAAA</sequence>
<protein>
    <submittedName>
        <fullName evidence="6">NAD(P)-dependent oxidoreductase</fullName>
    </submittedName>
</protein>
<dbReference type="InterPro" id="IPR029154">
    <property type="entry name" value="HIBADH-like_NADP-bd"/>
</dbReference>
<dbReference type="InterPro" id="IPR036291">
    <property type="entry name" value="NAD(P)-bd_dom_sf"/>
</dbReference>
<dbReference type="Gene3D" id="1.10.1040.10">
    <property type="entry name" value="N-(1-d-carboxylethyl)-l-norvaline Dehydrogenase, domain 2"/>
    <property type="match status" value="1"/>
</dbReference>
<dbReference type="SUPFAM" id="SSF51735">
    <property type="entry name" value="NAD(P)-binding Rossmann-fold domains"/>
    <property type="match status" value="1"/>
</dbReference>
<dbReference type="GO" id="GO:0051287">
    <property type="term" value="F:NAD binding"/>
    <property type="evidence" value="ECO:0007669"/>
    <property type="project" value="InterPro"/>
</dbReference>
<organism evidence="6 7">
    <name type="scientific">Bosea caraganae</name>
    <dbReference type="NCBI Taxonomy" id="2763117"/>
    <lineage>
        <taxon>Bacteria</taxon>
        <taxon>Pseudomonadati</taxon>
        <taxon>Pseudomonadota</taxon>
        <taxon>Alphaproteobacteria</taxon>
        <taxon>Hyphomicrobiales</taxon>
        <taxon>Boseaceae</taxon>
        <taxon>Bosea</taxon>
    </lineage>
</organism>
<gene>
    <name evidence="6" type="ORF">DWE98_25905</name>
</gene>
<evidence type="ECO:0000259" key="4">
    <source>
        <dbReference type="Pfam" id="PF03446"/>
    </source>
</evidence>
<dbReference type="PIRSF" id="PIRSF000103">
    <property type="entry name" value="HIBADH"/>
    <property type="match status" value="1"/>
</dbReference>
<accession>A0A370KZ09</accession>
<dbReference type="EMBL" id="QQTP01000021">
    <property type="protein sequence ID" value="RDJ20234.1"/>
    <property type="molecule type" value="Genomic_DNA"/>
</dbReference>
<dbReference type="GO" id="GO:0050661">
    <property type="term" value="F:NADP binding"/>
    <property type="evidence" value="ECO:0007669"/>
    <property type="project" value="InterPro"/>
</dbReference>
<keyword evidence="1" id="KW-0560">Oxidoreductase</keyword>
<dbReference type="Proteomes" id="UP000255207">
    <property type="component" value="Unassembled WGS sequence"/>
</dbReference>
<evidence type="ECO:0000313" key="7">
    <source>
        <dbReference type="Proteomes" id="UP000255207"/>
    </source>
</evidence>
<feature type="active site" evidence="3">
    <location>
        <position position="178"/>
    </location>
</feature>
<evidence type="ECO:0000256" key="3">
    <source>
        <dbReference type="PIRSR" id="PIRSR000103-1"/>
    </source>
</evidence>
<evidence type="ECO:0000256" key="1">
    <source>
        <dbReference type="ARBA" id="ARBA00023002"/>
    </source>
</evidence>
<keyword evidence="2" id="KW-0520">NAD</keyword>
<dbReference type="InterPro" id="IPR006115">
    <property type="entry name" value="6PGDH_NADP-bd"/>
</dbReference>
<evidence type="ECO:0000259" key="5">
    <source>
        <dbReference type="Pfam" id="PF14833"/>
    </source>
</evidence>
<dbReference type="SUPFAM" id="SSF48179">
    <property type="entry name" value="6-phosphogluconate dehydrogenase C-terminal domain-like"/>
    <property type="match status" value="1"/>
</dbReference>
<dbReference type="Gene3D" id="3.40.50.720">
    <property type="entry name" value="NAD(P)-binding Rossmann-like Domain"/>
    <property type="match status" value="1"/>
</dbReference>
<comment type="caution">
    <text evidence="6">The sequence shown here is derived from an EMBL/GenBank/DDBJ whole genome shotgun (WGS) entry which is preliminary data.</text>
</comment>
<evidence type="ECO:0000313" key="6">
    <source>
        <dbReference type="EMBL" id="RDJ20234.1"/>
    </source>
</evidence>
<dbReference type="GO" id="GO:0016616">
    <property type="term" value="F:oxidoreductase activity, acting on the CH-OH group of donors, NAD or NADP as acceptor"/>
    <property type="evidence" value="ECO:0007669"/>
    <property type="project" value="TreeGrafter"/>
</dbReference>
<dbReference type="InterPro" id="IPR008927">
    <property type="entry name" value="6-PGluconate_DH-like_C_sf"/>
</dbReference>
<dbReference type="PANTHER" id="PTHR22981">
    <property type="entry name" value="3-HYDROXYISOBUTYRATE DEHYDROGENASE-RELATED"/>
    <property type="match status" value="1"/>
</dbReference>
<keyword evidence="7" id="KW-1185">Reference proteome</keyword>
<dbReference type="InterPro" id="IPR013328">
    <property type="entry name" value="6PGD_dom2"/>
</dbReference>